<dbReference type="KEGG" id="rcm:A1E_04000"/>
<name>A8EZE4_RICCK</name>
<evidence type="ECO:0000313" key="2">
    <source>
        <dbReference type="Proteomes" id="UP000007056"/>
    </source>
</evidence>
<evidence type="ECO:0000313" key="1">
    <source>
        <dbReference type="EMBL" id="ABV73727.1"/>
    </source>
</evidence>
<protein>
    <submittedName>
        <fullName evidence="1">Uncharacterized protein</fullName>
    </submittedName>
</protein>
<dbReference type="AlphaFoldDB" id="A8EZE4"/>
<proteinExistence type="predicted"/>
<reference evidence="2" key="1">
    <citation type="submission" date="2007-09" db="EMBL/GenBank/DDBJ databases">
        <title>Complete genome sequence of Rickettsia canadensis.</title>
        <authorList>
            <person name="Madan A."/>
            <person name="Fahey J."/>
            <person name="Helton E."/>
            <person name="Ketteman M."/>
            <person name="Madan A."/>
            <person name="Rodrigues S."/>
            <person name="Sanchez A."/>
            <person name="Whiting M."/>
            <person name="Dasch G."/>
            <person name="Eremeeva M."/>
        </authorList>
    </citation>
    <scope>NUCLEOTIDE SEQUENCE [LARGE SCALE GENOMIC DNA]</scope>
    <source>
        <strain evidence="2">McKiel</strain>
    </source>
</reference>
<gene>
    <name evidence="1" type="ordered locus">A1E_04000</name>
</gene>
<dbReference type="HOGENOM" id="CLU_3157251_0_0_5"/>
<accession>A8EZE4</accession>
<organism evidence="1 2">
    <name type="scientific">Rickettsia canadensis (strain McKiel)</name>
    <dbReference type="NCBI Taxonomy" id="293613"/>
    <lineage>
        <taxon>Bacteria</taxon>
        <taxon>Pseudomonadati</taxon>
        <taxon>Pseudomonadota</taxon>
        <taxon>Alphaproteobacteria</taxon>
        <taxon>Rickettsiales</taxon>
        <taxon>Rickettsiaceae</taxon>
        <taxon>Rickettsieae</taxon>
        <taxon>Rickettsia</taxon>
        <taxon>belli group</taxon>
    </lineage>
</organism>
<dbReference type="EMBL" id="CP000409">
    <property type="protein sequence ID" value="ABV73727.1"/>
    <property type="molecule type" value="Genomic_DNA"/>
</dbReference>
<dbReference type="Proteomes" id="UP000007056">
    <property type="component" value="Chromosome"/>
</dbReference>
<sequence>MQVANIWNIWLFITKFHINKQLQKKQQSILNEKLKALSDFSGNILLTL</sequence>